<dbReference type="Gene3D" id="3.40.50.720">
    <property type="entry name" value="NAD(P)-binding Rossmann-like Domain"/>
    <property type="match status" value="1"/>
</dbReference>
<dbReference type="PATRIC" id="fig|1286171.3.peg.2892"/>
<dbReference type="PANTHER" id="PTHR11117">
    <property type="entry name" value="SUCCINYL-COA LIGASE SUBUNIT ALPHA"/>
    <property type="match status" value="1"/>
</dbReference>
<evidence type="ECO:0000313" key="3">
    <source>
        <dbReference type="EMBL" id="AHM58213.1"/>
    </source>
</evidence>
<sequence length="512" mass="54502">MISKTIVRKNEYYDSVTLMSLSSKLLGADGVEEAVVSMATKMNKELLSNIGMSTDEVEESGDNDLIIAIKAVSQEQYDGAVELANELLSSKGGKKKKREEQAPKTLSSAIKRMSDANMAVISVPGEYAAREAKMALENGLNVMIFSDNMSIEQERTLKEFAKEKGLFVMGPDCGTAAINNTGLCFANKVRRGGIGLVGASGTGLQEVMVQIDRLGGGVSQAIGTGGRDLHQDIGGIMMLQGIKALSQDESTSVIVLVSKPPAKAVELEIMEVVKGLEKPVVVCFIEGEASEAEKAGAVFANSLEDAAAKAVELSGIGVDVYNDSARLEKAASDEKAKLKAEQKFLRGLFCGGTMCAEALHVLRGKLGNIKSNVAKKEEEKLSDIRCLEGNVLLDLGDDEFTVGKPHPMIDPALRLEKIAEQANDGSIGVILLDFELGYGSHEDPVGITIPAIKNAKEAAVREGRHLAFVGYICGTKEDIQDYEKQMSMLEAEGVIIAGSNVQAAEIAAKILA</sequence>
<evidence type="ECO:0000259" key="2">
    <source>
        <dbReference type="Pfam" id="PF02629"/>
    </source>
</evidence>
<name>W8TKF8_PEPAC</name>
<keyword evidence="3" id="KW-0614">Plasmid</keyword>
<dbReference type="GO" id="GO:0005829">
    <property type="term" value="C:cytosol"/>
    <property type="evidence" value="ECO:0007669"/>
    <property type="project" value="TreeGrafter"/>
</dbReference>
<dbReference type="OrthoDB" id="6193532at2"/>
<dbReference type="SUPFAM" id="SSF52210">
    <property type="entry name" value="Succinyl-CoA synthetase domains"/>
    <property type="match status" value="2"/>
</dbReference>
<keyword evidence="4" id="KW-1185">Reference proteome</keyword>
<proteinExistence type="predicted"/>
<dbReference type="InterPro" id="IPR005811">
    <property type="entry name" value="SUCC_ACL_C"/>
</dbReference>
<dbReference type="InterPro" id="IPR016102">
    <property type="entry name" value="Succinyl-CoA_synth-like"/>
</dbReference>
<evidence type="ECO:0000313" key="4">
    <source>
        <dbReference type="Proteomes" id="UP000019591"/>
    </source>
</evidence>
<dbReference type="Pfam" id="PF02629">
    <property type="entry name" value="CoA_binding"/>
    <property type="match status" value="1"/>
</dbReference>
<dbReference type="GO" id="GO:0006099">
    <property type="term" value="P:tricarboxylic acid cycle"/>
    <property type="evidence" value="ECO:0007669"/>
    <property type="project" value="TreeGrafter"/>
</dbReference>
<dbReference type="RefSeq" id="WP_025437046.1">
    <property type="nucleotide sequence ID" value="NZ_CP007453.1"/>
</dbReference>
<dbReference type="Pfam" id="PF00549">
    <property type="entry name" value="Ligase_CoA"/>
    <property type="match status" value="1"/>
</dbReference>
<dbReference type="GO" id="GO:0004775">
    <property type="term" value="F:succinate-CoA ligase (ADP-forming) activity"/>
    <property type="evidence" value="ECO:0007669"/>
    <property type="project" value="TreeGrafter"/>
</dbReference>
<dbReference type="EMBL" id="CP007453">
    <property type="protein sequence ID" value="AHM58213.1"/>
    <property type="molecule type" value="Genomic_DNA"/>
</dbReference>
<feature type="domain" description="CoA-binding" evidence="2">
    <location>
        <begin position="194"/>
        <end position="286"/>
    </location>
</feature>
<dbReference type="InterPro" id="IPR003781">
    <property type="entry name" value="CoA-bd"/>
</dbReference>
<dbReference type="AlphaFoldDB" id="W8TKF8"/>
<dbReference type="Gene3D" id="3.40.50.261">
    <property type="entry name" value="Succinyl-CoA synthetase domains"/>
    <property type="match status" value="2"/>
</dbReference>
<dbReference type="KEGG" id="eac:EAL2_808p07100"/>
<accession>W8TKF8</accession>
<protein>
    <submittedName>
        <fullName evidence="3">YahF</fullName>
    </submittedName>
</protein>
<dbReference type="HOGENOM" id="CLU_026233_1_0_9"/>
<dbReference type="Proteomes" id="UP000019591">
    <property type="component" value="Plasmid EAL2_808p"/>
</dbReference>
<reference evidence="3 4" key="1">
    <citation type="journal article" date="2014" name="Genome Announc.">
        <title>Complete Genome Sequence of Amino Acid-Utilizing Eubacterium acidaminophilum al-2 (DSM 3953).</title>
        <authorList>
            <person name="Poehlein A."/>
            <person name="Andreesen J.R."/>
            <person name="Daniel R."/>
        </authorList>
    </citation>
    <scope>NUCLEOTIDE SEQUENCE [LARGE SCALE GENOMIC DNA]</scope>
    <source>
        <strain evidence="3 4">DSM 3953</strain>
        <plasmid evidence="4">Plasmid EAL2_808p</plasmid>
    </source>
</reference>
<geneLocation type="plasmid" evidence="3 4">
    <name>EAL2_808p</name>
</geneLocation>
<dbReference type="GO" id="GO:0009361">
    <property type="term" value="C:succinate-CoA ligase complex (ADP-forming)"/>
    <property type="evidence" value="ECO:0007669"/>
    <property type="project" value="TreeGrafter"/>
</dbReference>
<organism evidence="3 4">
    <name type="scientific">Peptoclostridium acidaminophilum DSM 3953</name>
    <dbReference type="NCBI Taxonomy" id="1286171"/>
    <lineage>
        <taxon>Bacteria</taxon>
        <taxon>Bacillati</taxon>
        <taxon>Bacillota</taxon>
        <taxon>Clostridia</taxon>
        <taxon>Peptostreptococcales</taxon>
        <taxon>Peptoclostridiaceae</taxon>
        <taxon>Peptoclostridium</taxon>
    </lineage>
</organism>
<gene>
    <name evidence="3" type="primary">yahF</name>
    <name evidence="3" type="ORF">EAL2_808p07100</name>
</gene>
<feature type="domain" description="ATP-citrate synthase/succinyl-CoA ligase C-terminal" evidence="1">
    <location>
        <begin position="348"/>
        <end position="508"/>
    </location>
</feature>
<evidence type="ECO:0000259" key="1">
    <source>
        <dbReference type="Pfam" id="PF00549"/>
    </source>
</evidence>
<dbReference type="GO" id="GO:0004776">
    <property type="term" value="F:succinate-CoA ligase (GDP-forming) activity"/>
    <property type="evidence" value="ECO:0007669"/>
    <property type="project" value="TreeGrafter"/>
</dbReference>
<dbReference type="PANTHER" id="PTHR11117:SF24">
    <property type="entry name" value="PROTEIN FDRA"/>
    <property type="match status" value="1"/>
</dbReference>
<dbReference type="NCBIfam" id="NF004760">
    <property type="entry name" value="PRK06091.1"/>
    <property type="match status" value="1"/>
</dbReference>
<dbReference type="eggNOG" id="COG0074">
    <property type="taxonomic scope" value="Bacteria"/>
</dbReference>